<dbReference type="WBParaSite" id="TCONS_00016300.p1">
    <property type="protein sequence ID" value="TCONS_00016300.p1"/>
    <property type="gene ID" value="XLOC_010867"/>
</dbReference>
<dbReference type="WBParaSite" id="SSTP_0000001500.1">
    <property type="protein sequence ID" value="SSTP_0000001500.1"/>
    <property type="gene ID" value="SSTP_0000001500"/>
</dbReference>
<keyword evidence="1" id="KW-1185">Reference proteome</keyword>
<dbReference type="AlphaFoldDB" id="A0A0K0DRZ9"/>
<organism evidence="2">
    <name type="scientific">Strongyloides stercoralis</name>
    <name type="common">Threadworm</name>
    <dbReference type="NCBI Taxonomy" id="6248"/>
    <lineage>
        <taxon>Eukaryota</taxon>
        <taxon>Metazoa</taxon>
        <taxon>Ecdysozoa</taxon>
        <taxon>Nematoda</taxon>
        <taxon>Chromadorea</taxon>
        <taxon>Rhabditida</taxon>
        <taxon>Tylenchina</taxon>
        <taxon>Panagrolaimomorpha</taxon>
        <taxon>Strongyloidoidea</taxon>
        <taxon>Strongyloididae</taxon>
        <taxon>Strongyloides</taxon>
    </lineage>
</organism>
<accession>A0A0K0DRZ9</accession>
<sequence length="104" mass="12285">MRHVNRILTYGEGITIRYLKGEMNGIVDTLKREISKRVYTRKYVVNIKANKEKSEIIVVNKINISEINEEEETFAEKNEKAEDSNFFIEDLNYESVIKNKEKKI</sequence>
<name>A0A0K0DRZ9_STRER</name>
<reference evidence="2" key="1">
    <citation type="submission" date="2015-08" db="UniProtKB">
        <authorList>
            <consortium name="WormBaseParasite"/>
        </authorList>
    </citation>
    <scope>IDENTIFICATION</scope>
</reference>
<evidence type="ECO:0000313" key="1">
    <source>
        <dbReference type="Proteomes" id="UP000035681"/>
    </source>
</evidence>
<evidence type="ECO:0000313" key="2">
    <source>
        <dbReference type="WBParaSite" id="SSTP_0000001500.1"/>
    </source>
</evidence>
<dbReference type="Proteomes" id="UP000035681">
    <property type="component" value="Unplaced"/>
</dbReference>
<protein>
    <submittedName>
        <fullName evidence="2">Reverse transcriptase domain-containing protein</fullName>
    </submittedName>
</protein>
<proteinExistence type="predicted"/>